<name>A0A1U9KIK4_ACEAC</name>
<dbReference type="STRING" id="435.A0U92_13240"/>
<dbReference type="KEGG" id="aace:A0U92_13240"/>
<evidence type="ECO:0000313" key="2">
    <source>
        <dbReference type="EMBL" id="AQS85578.1"/>
    </source>
</evidence>
<evidence type="ECO:0000256" key="1">
    <source>
        <dbReference type="SAM" id="MobiDB-lite"/>
    </source>
</evidence>
<protein>
    <recommendedName>
        <fullName evidence="4">Lipoprotein</fullName>
    </recommendedName>
</protein>
<reference evidence="2 3" key="1">
    <citation type="submission" date="2016-03" db="EMBL/GenBank/DDBJ databases">
        <title>Acetic acid bacteria sequencing.</title>
        <authorList>
            <person name="Brandt J."/>
            <person name="Jakob F."/>
            <person name="Vogel R.F."/>
        </authorList>
    </citation>
    <scope>NUCLEOTIDE SEQUENCE [LARGE SCALE GENOMIC DNA]</scope>
    <source>
        <strain evidence="2 3">TMW2.1153</strain>
    </source>
</reference>
<dbReference type="PROSITE" id="PS51257">
    <property type="entry name" value="PROKAR_LIPOPROTEIN"/>
    <property type="match status" value="1"/>
</dbReference>
<dbReference type="AlphaFoldDB" id="A0A1U9KIK4"/>
<feature type="region of interest" description="Disordered" evidence="1">
    <location>
        <begin position="57"/>
        <end position="96"/>
    </location>
</feature>
<feature type="region of interest" description="Disordered" evidence="1">
    <location>
        <begin position="128"/>
        <end position="214"/>
    </location>
</feature>
<feature type="compositionally biased region" description="Basic and acidic residues" evidence="1">
    <location>
        <begin position="166"/>
        <end position="185"/>
    </location>
</feature>
<sequence>MRKAALVASLLVLSGCSGFDKWLTDTATLPGANPNEPHGESETLRRVRGYATTETPLLPEAGNIWPGAPKPLPSLSDVASDHDAQTAGGVGGDLPDGGKLSIGEDFQDSFSGAGKSAALPSVEPDVASKYGGGKSASSTIEIPNGDGTTTLINPDGSIRTVKTSSLHHETAHHDTAAHGAKDAVKSEASSPAKGEKDIVVPVAPLLSTDPASGH</sequence>
<evidence type="ECO:0008006" key="4">
    <source>
        <dbReference type="Google" id="ProtNLM"/>
    </source>
</evidence>
<dbReference type="RefSeq" id="WP_077813629.1">
    <property type="nucleotide sequence ID" value="NZ_CP014692.1"/>
</dbReference>
<dbReference type="Proteomes" id="UP000188937">
    <property type="component" value="Chromosome"/>
</dbReference>
<dbReference type="EMBL" id="CP014692">
    <property type="protein sequence ID" value="AQS85578.1"/>
    <property type="molecule type" value="Genomic_DNA"/>
</dbReference>
<evidence type="ECO:0000313" key="3">
    <source>
        <dbReference type="Proteomes" id="UP000188937"/>
    </source>
</evidence>
<organism evidence="2 3">
    <name type="scientific">Acetobacter aceti</name>
    <dbReference type="NCBI Taxonomy" id="435"/>
    <lineage>
        <taxon>Bacteria</taxon>
        <taxon>Pseudomonadati</taxon>
        <taxon>Pseudomonadota</taxon>
        <taxon>Alphaproteobacteria</taxon>
        <taxon>Acetobacterales</taxon>
        <taxon>Acetobacteraceae</taxon>
        <taxon>Acetobacter</taxon>
        <taxon>Acetobacter subgen. Acetobacter</taxon>
    </lineage>
</organism>
<keyword evidence="3" id="KW-1185">Reference proteome</keyword>
<proteinExistence type="predicted"/>
<accession>A0A1U9KIK4</accession>
<gene>
    <name evidence="2" type="ORF">A0U92_13240</name>
</gene>
<dbReference type="OrthoDB" id="7283399at2"/>